<keyword evidence="4" id="KW-0769">Symport</keyword>
<proteinExistence type="inferred from homology"/>
<comment type="subcellular location">
    <subcellularLocation>
        <location evidence="1">Membrane</location>
        <topology evidence="1">Multi-pass membrane protein</topology>
    </subcellularLocation>
</comment>
<dbReference type="AlphaFoldDB" id="A0A8J9Z3F3"/>
<dbReference type="InterPro" id="IPR000109">
    <property type="entry name" value="POT_fam"/>
</dbReference>
<keyword evidence="4" id="KW-0813">Transport</keyword>
<dbReference type="Proteomes" id="UP000838412">
    <property type="component" value="Chromosome 15"/>
</dbReference>
<dbReference type="GO" id="GO:0015293">
    <property type="term" value="F:symporter activity"/>
    <property type="evidence" value="ECO:0007669"/>
    <property type="project" value="UniProtKB-KW"/>
</dbReference>
<keyword evidence="6 9" id="KW-1133">Transmembrane helix</keyword>
<organism evidence="10 11">
    <name type="scientific">Branchiostoma lanceolatum</name>
    <name type="common">Common lancelet</name>
    <name type="synonym">Amphioxus lanceolatum</name>
    <dbReference type="NCBI Taxonomy" id="7740"/>
    <lineage>
        <taxon>Eukaryota</taxon>
        <taxon>Metazoa</taxon>
        <taxon>Chordata</taxon>
        <taxon>Cephalochordata</taxon>
        <taxon>Leptocardii</taxon>
        <taxon>Amphioxiformes</taxon>
        <taxon>Branchiostomatidae</taxon>
        <taxon>Branchiostoma</taxon>
    </lineage>
</organism>
<evidence type="ECO:0000256" key="7">
    <source>
        <dbReference type="ARBA" id="ARBA00023136"/>
    </source>
</evidence>
<feature type="transmembrane region" description="Helical" evidence="9">
    <location>
        <begin position="99"/>
        <end position="122"/>
    </location>
</feature>
<dbReference type="EMBL" id="OV696700">
    <property type="protein sequence ID" value="CAH1246944.1"/>
    <property type="molecule type" value="Genomic_DNA"/>
</dbReference>
<evidence type="ECO:0000313" key="11">
    <source>
        <dbReference type="Proteomes" id="UP000838412"/>
    </source>
</evidence>
<dbReference type="GO" id="GO:0015833">
    <property type="term" value="P:peptide transport"/>
    <property type="evidence" value="ECO:0007669"/>
    <property type="project" value="UniProtKB-KW"/>
</dbReference>
<evidence type="ECO:0000313" key="10">
    <source>
        <dbReference type="EMBL" id="CAH1246944.1"/>
    </source>
</evidence>
<feature type="transmembrane region" description="Helical" evidence="9">
    <location>
        <begin position="69"/>
        <end position="92"/>
    </location>
</feature>
<feature type="transmembrane region" description="Helical" evidence="9">
    <location>
        <begin position="203"/>
        <end position="222"/>
    </location>
</feature>
<dbReference type="Gene3D" id="1.20.1250.20">
    <property type="entry name" value="MFS general substrate transporter like domains"/>
    <property type="match status" value="1"/>
</dbReference>
<feature type="region of interest" description="Disordered" evidence="8">
    <location>
        <begin position="1"/>
        <end position="20"/>
    </location>
</feature>
<feature type="transmembrane region" description="Helical" evidence="9">
    <location>
        <begin position="178"/>
        <end position="197"/>
    </location>
</feature>
<feature type="compositionally biased region" description="Basic and acidic residues" evidence="8">
    <location>
        <begin position="7"/>
        <end position="20"/>
    </location>
</feature>
<evidence type="ECO:0000256" key="1">
    <source>
        <dbReference type="ARBA" id="ARBA00004141"/>
    </source>
</evidence>
<sequence length="543" mass="60193">MVHFPPRKMESESAAGEEDHVVSGRNRRVMTSSALVWLSELCERVTYYGILANMADYVTSPCFPERYHLPWVVTWVFTSFAYALTFFGGWLADTVGNRFWTILVSMWIYLVGTALLVASSSLCGSSPDGRVSGLYFAGLTLVAIGTGGSKSNLGLFGAQQYKTSGGDIKVKLRRFFHWYYWCINLGATIGVVGVPYLQTHVSLLSGYVATCVFVVLSTTVFVSGRIGNFYNQENSTHEIRSKIVAGLLDPNRKTQRRNPQGRLWSSTIPKEVWKLMQIFATLIPYYAIYSQTRTTYLFQSQRLRMPVGSEATYFSAINSLTILLMIPLMVCFVYPRLTIKKVQLTPLTIMGVGILLSTLSVLSAEVVEVVRRQLVHSGQFFEQTVVGNRTLRAADLSIAVQIPQFALSGISEVLTLAVGYYFAYTEAPPGYEGTIMGAYLLMWGLGSGLNLLLTEIVNAICVSVSGAACFPLELNDGHVEYFFLTLAGLLMATFGIFWYLERHYVYRSEGTAQTQEAEIPLLEGRDSSGTAYGTTGHTENPHT</sequence>
<accession>A0A8J9Z3F3</accession>
<feature type="transmembrane region" description="Helical" evidence="9">
    <location>
        <begin position="405"/>
        <end position="423"/>
    </location>
</feature>
<feature type="transmembrane region" description="Helical" evidence="9">
    <location>
        <begin position="481"/>
        <end position="500"/>
    </location>
</feature>
<reference evidence="10" key="1">
    <citation type="submission" date="2022-01" db="EMBL/GenBank/DDBJ databases">
        <authorList>
            <person name="Braso-Vives M."/>
        </authorList>
    </citation>
    <scope>NUCLEOTIDE SEQUENCE</scope>
</reference>
<keyword evidence="5" id="KW-0571">Peptide transport</keyword>
<evidence type="ECO:0000256" key="9">
    <source>
        <dbReference type="SAM" id="Phobius"/>
    </source>
</evidence>
<dbReference type="InterPro" id="IPR036259">
    <property type="entry name" value="MFS_trans_sf"/>
</dbReference>
<feature type="transmembrane region" description="Helical" evidence="9">
    <location>
        <begin position="435"/>
        <end position="453"/>
    </location>
</feature>
<dbReference type="OrthoDB" id="8904098at2759"/>
<dbReference type="PANTHER" id="PTHR11654">
    <property type="entry name" value="OLIGOPEPTIDE TRANSPORTER-RELATED"/>
    <property type="match status" value="1"/>
</dbReference>
<keyword evidence="11" id="KW-1185">Reference proteome</keyword>
<feature type="transmembrane region" description="Helical" evidence="9">
    <location>
        <begin position="346"/>
        <end position="364"/>
    </location>
</feature>
<dbReference type="SUPFAM" id="SSF103473">
    <property type="entry name" value="MFS general substrate transporter"/>
    <property type="match status" value="1"/>
</dbReference>
<protein>
    <submittedName>
        <fullName evidence="10">SLC15A4 protein</fullName>
    </submittedName>
</protein>
<keyword evidence="3 9" id="KW-0812">Transmembrane</keyword>
<keyword evidence="5" id="KW-0653">Protein transport</keyword>
<evidence type="ECO:0000256" key="8">
    <source>
        <dbReference type="SAM" id="MobiDB-lite"/>
    </source>
</evidence>
<comment type="similarity">
    <text evidence="2">Belongs to the major facilitator superfamily. Proton-dependent oligopeptide transporter (POT/PTR) (TC 2.A.17) family.</text>
</comment>
<keyword evidence="7 9" id="KW-0472">Membrane</keyword>
<feature type="transmembrane region" description="Helical" evidence="9">
    <location>
        <begin position="134"/>
        <end position="157"/>
    </location>
</feature>
<evidence type="ECO:0000256" key="2">
    <source>
        <dbReference type="ARBA" id="ARBA00005982"/>
    </source>
</evidence>
<evidence type="ECO:0000256" key="3">
    <source>
        <dbReference type="ARBA" id="ARBA00022692"/>
    </source>
</evidence>
<feature type="transmembrane region" description="Helical" evidence="9">
    <location>
        <begin position="311"/>
        <end position="334"/>
    </location>
</feature>
<feature type="transmembrane region" description="Helical" evidence="9">
    <location>
        <begin position="272"/>
        <end position="291"/>
    </location>
</feature>
<dbReference type="GO" id="GO:0016020">
    <property type="term" value="C:membrane"/>
    <property type="evidence" value="ECO:0007669"/>
    <property type="project" value="UniProtKB-SubCell"/>
</dbReference>
<evidence type="ECO:0000256" key="4">
    <source>
        <dbReference type="ARBA" id="ARBA00022847"/>
    </source>
</evidence>
<gene>
    <name evidence="10" type="primary">SLC15A4</name>
    <name evidence="10" type="ORF">BLAG_LOCUS8781</name>
</gene>
<name>A0A8J9Z3F3_BRALA</name>
<evidence type="ECO:0000256" key="6">
    <source>
        <dbReference type="ARBA" id="ARBA00022989"/>
    </source>
</evidence>
<evidence type="ECO:0000256" key="5">
    <source>
        <dbReference type="ARBA" id="ARBA00022856"/>
    </source>
</evidence>
<dbReference type="Pfam" id="PF00854">
    <property type="entry name" value="PTR2"/>
    <property type="match status" value="2"/>
</dbReference>